<gene>
    <name evidence="2" type="ORF">CLSPO_c09030</name>
</gene>
<name>A0A7U4JM17_CLOSG</name>
<evidence type="ECO:0000259" key="1">
    <source>
        <dbReference type="Pfam" id="PF22374"/>
    </source>
</evidence>
<sequence length="166" mass="19342">MFIMKKTNKIIFIVFIVIFIGLSYRYFSNTDKARMEISSLSSIDVFKFNSFSKFSNDKIGVIYDEEKLSKFKVIMNSLDTSEGIKKTEVPKDANIESFKYSYHIQPNLKYVEDNNVYDGYFLLYILVGDSEGKSYIIFSGTELSYVLDKNNTNILKEIFLNVKKQQ</sequence>
<feature type="domain" description="Uncharacterised protein Clospo-01618-like" evidence="1">
    <location>
        <begin position="35"/>
        <end position="159"/>
    </location>
</feature>
<dbReference type="Proteomes" id="UP000033052">
    <property type="component" value="Chromosome"/>
</dbReference>
<dbReference type="Gene3D" id="2.60.40.4400">
    <property type="match status" value="1"/>
</dbReference>
<dbReference type="InterPro" id="IPR033795">
    <property type="entry name" value="Clospo_01618-like_dom"/>
</dbReference>
<dbReference type="KEGG" id="cld:CLSPO_c09030"/>
<dbReference type="AlphaFoldDB" id="A0A7U4JM17"/>
<proteinExistence type="predicted"/>
<protein>
    <recommendedName>
        <fullName evidence="1">Uncharacterized protein Clospo-01618-like domain-containing protein</fullName>
    </recommendedName>
</protein>
<reference evidence="2 3" key="1">
    <citation type="journal article" date="2015" name="PLoS ONE">
        <title>A universal mariner transposon system for forward genetic studies in the genus clostridium.</title>
        <authorList>
            <person name="Zhang Y."/>
            <person name="Grosse-Honebrink A."/>
            <person name="Minton N.P."/>
        </authorList>
    </citation>
    <scope>NUCLEOTIDE SEQUENCE [LARGE SCALE GENOMIC DNA]</scope>
    <source>
        <strain evidence="2 3">NCIMB 10696</strain>
    </source>
</reference>
<organism evidence="2 3">
    <name type="scientific">Clostridium sporogenes</name>
    <dbReference type="NCBI Taxonomy" id="1509"/>
    <lineage>
        <taxon>Bacteria</taxon>
        <taxon>Bacillati</taxon>
        <taxon>Bacillota</taxon>
        <taxon>Clostridia</taxon>
        <taxon>Eubacteriales</taxon>
        <taxon>Clostridiaceae</taxon>
        <taxon>Clostridium</taxon>
    </lineage>
</organism>
<accession>A0A7U4JM17</accession>
<evidence type="ECO:0000313" key="3">
    <source>
        <dbReference type="Proteomes" id="UP000033052"/>
    </source>
</evidence>
<evidence type="ECO:0000313" key="2">
    <source>
        <dbReference type="EMBL" id="AKC61623.1"/>
    </source>
</evidence>
<dbReference type="EMBL" id="CP009225">
    <property type="protein sequence ID" value="AKC61623.1"/>
    <property type="molecule type" value="Genomic_DNA"/>
</dbReference>
<dbReference type="Pfam" id="PF22374">
    <property type="entry name" value="Clospo_01618-like"/>
    <property type="match status" value="1"/>
</dbReference>